<dbReference type="AlphaFoldDB" id="A0A511Z1K0"/>
<keyword evidence="2" id="KW-1185">Reference proteome</keyword>
<dbReference type="RefSeq" id="WP_034246291.1">
    <property type="nucleotide sequence ID" value="NZ_BJYK01000011.1"/>
</dbReference>
<evidence type="ECO:0000313" key="1">
    <source>
        <dbReference type="EMBL" id="GEN81328.1"/>
    </source>
</evidence>
<gene>
    <name evidence="1" type="ORF">AFE02nite_30620</name>
</gene>
<reference evidence="1 2" key="1">
    <citation type="submission" date="2019-07" db="EMBL/GenBank/DDBJ databases">
        <title>Whole genome shotgun sequence of Actinotalea fermentans NBRC 105374.</title>
        <authorList>
            <person name="Hosoyama A."/>
            <person name="Uohara A."/>
            <person name="Ohji S."/>
            <person name="Ichikawa N."/>
        </authorList>
    </citation>
    <scope>NUCLEOTIDE SEQUENCE [LARGE SCALE GENOMIC DNA]</scope>
    <source>
        <strain evidence="1 2">NBRC 105374</strain>
    </source>
</reference>
<accession>A0A511Z1K0</accession>
<dbReference type="OrthoDB" id="3430164at2"/>
<evidence type="ECO:0000313" key="2">
    <source>
        <dbReference type="Proteomes" id="UP000321484"/>
    </source>
</evidence>
<name>A0A511Z1K0_9CELL</name>
<evidence type="ECO:0008006" key="3">
    <source>
        <dbReference type="Google" id="ProtNLM"/>
    </source>
</evidence>
<proteinExistence type="predicted"/>
<comment type="caution">
    <text evidence="1">The sequence shown here is derived from an EMBL/GenBank/DDBJ whole genome shotgun (WGS) entry which is preliminary data.</text>
</comment>
<protein>
    <recommendedName>
        <fullName evidence="3">PRC-barrel domain-containing protein</fullName>
    </recommendedName>
</protein>
<dbReference type="EMBL" id="BJYK01000011">
    <property type="protein sequence ID" value="GEN81328.1"/>
    <property type="molecule type" value="Genomic_DNA"/>
</dbReference>
<organism evidence="1 2">
    <name type="scientific">Actinotalea fermentans</name>
    <dbReference type="NCBI Taxonomy" id="43671"/>
    <lineage>
        <taxon>Bacteria</taxon>
        <taxon>Bacillati</taxon>
        <taxon>Actinomycetota</taxon>
        <taxon>Actinomycetes</taxon>
        <taxon>Micrococcales</taxon>
        <taxon>Cellulomonadaceae</taxon>
        <taxon>Actinotalea</taxon>
    </lineage>
</organism>
<dbReference type="Proteomes" id="UP000321484">
    <property type="component" value="Unassembled WGS sequence"/>
</dbReference>
<sequence length="111" mass="12279">MILGELLGTPVHDAAGHRVGLVVDVRFLLPSGERGPARVHGVLVGDRRRVPFLGFERSGARSPWPVAQWLRRGNAGAFLVRWADVVEVRPDRVVLARGARRWSTDLPERSA</sequence>